<sequence length="171" mass="19077">MDSFVADHYVRTSWIAFFTLWTLWGLVYFIRHAFSRTDMNNKPAPAAVPPAPPQPTSSTSDPEAPPPPPQPKGEKNELWESIQPSLPDRLARAHQVLFENSLLLLSVLVLNTFGSGATRAVMILCWIFFSFTVVHAFTEIAINHHLISLVFNAIFFGVTLAIGGLAFRQGW</sequence>
<feature type="transmembrane region" description="Helical" evidence="2">
    <location>
        <begin position="120"/>
        <end position="137"/>
    </location>
</feature>
<keyword evidence="2" id="KW-0812">Transmembrane</keyword>
<evidence type="ECO:0000256" key="1">
    <source>
        <dbReference type="SAM" id="MobiDB-lite"/>
    </source>
</evidence>
<dbReference type="Proteomes" id="UP000716291">
    <property type="component" value="Unassembled WGS sequence"/>
</dbReference>
<evidence type="ECO:0000256" key="2">
    <source>
        <dbReference type="SAM" id="Phobius"/>
    </source>
</evidence>
<keyword evidence="4" id="KW-1185">Reference proteome</keyword>
<dbReference type="AlphaFoldDB" id="A0A9P6X8V7"/>
<evidence type="ECO:0000313" key="4">
    <source>
        <dbReference type="Proteomes" id="UP000716291"/>
    </source>
</evidence>
<dbReference type="OrthoDB" id="2446850at2759"/>
<feature type="compositionally biased region" description="Pro residues" evidence="1">
    <location>
        <begin position="46"/>
        <end position="55"/>
    </location>
</feature>
<reference evidence="3" key="1">
    <citation type="journal article" date="2020" name="Microb. Genom.">
        <title>Genetic diversity of clinical and environmental Mucorales isolates obtained from an investigation of mucormycosis cases among solid organ transplant recipients.</title>
        <authorList>
            <person name="Nguyen M.H."/>
            <person name="Kaul D."/>
            <person name="Muto C."/>
            <person name="Cheng S.J."/>
            <person name="Richter R.A."/>
            <person name="Bruno V.M."/>
            <person name="Liu G."/>
            <person name="Beyhan S."/>
            <person name="Sundermann A.J."/>
            <person name="Mounaud S."/>
            <person name="Pasculle A.W."/>
            <person name="Nierman W.C."/>
            <person name="Driscoll E."/>
            <person name="Cumbie R."/>
            <person name="Clancy C.J."/>
            <person name="Dupont C.L."/>
        </authorList>
    </citation>
    <scope>NUCLEOTIDE SEQUENCE</scope>
    <source>
        <strain evidence="3">GL11</strain>
    </source>
</reference>
<keyword evidence="2" id="KW-1133">Transmembrane helix</keyword>
<comment type="caution">
    <text evidence="3">The sequence shown here is derived from an EMBL/GenBank/DDBJ whole genome shotgun (WGS) entry which is preliminary data.</text>
</comment>
<proteinExistence type="predicted"/>
<feature type="region of interest" description="Disordered" evidence="1">
    <location>
        <begin position="43"/>
        <end position="77"/>
    </location>
</feature>
<accession>A0A9P6X8V7</accession>
<feature type="transmembrane region" description="Helical" evidence="2">
    <location>
        <begin position="149"/>
        <end position="167"/>
    </location>
</feature>
<evidence type="ECO:0000313" key="3">
    <source>
        <dbReference type="EMBL" id="KAG1308055.1"/>
    </source>
</evidence>
<dbReference type="InterPro" id="IPR001129">
    <property type="entry name" value="Membr-assoc_MAPEG"/>
</dbReference>
<feature type="transmembrane region" description="Helical" evidence="2">
    <location>
        <begin position="12"/>
        <end position="30"/>
    </location>
</feature>
<name>A0A9P6X8V7_RHIOR</name>
<keyword evidence="2" id="KW-0472">Membrane</keyword>
<dbReference type="Pfam" id="PF01124">
    <property type="entry name" value="MAPEG"/>
    <property type="match status" value="1"/>
</dbReference>
<protein>
    <submittedName>
        <fullName evidence="3">Uncharacterized protein</fullName>
    </submittedName>
</protein>
<organism evidence="3 4">
    <name type="scientific">Rhizopus oryzae</name>
    <name type="common">Mucormycosis agent</name>
    <name type="synonym">Rhizopus arrhizus var. delemar</name>
    <dbReference type="NCBI Taxonomy" id="64495"/>
    <lineage>
        <taxon>Eukaryota</taxon>
        <taxon>Fungi</taxon>
        <taxon>Fungi incertae sedis</taxon>
        <taxon>Mucoromycota</taxon>
        <taxon>Mucoromycotina</taxon>
        <taxon>Mucoromycetes</taxon>
        <taxon>Mucorales</taxon>
        <taxon>Mucorineae</taxon>
        <taxon>Rhizopodaceae</taxon>
        <taxon>Rhizopus</taxon>
    </lineage>
</organism>
<dbReference type="GO" id="GO:0016020">
    <property type="term" value="C:membrane"/>
    <property type="evidence" value="ECO:0007669"/>
    <property type="project" value="InterPro"/>
</dbReference>
<dbReference type="EMBL" id="JAANQT010000839">
    <property type="protein sequence ID" value="KAG1308055.1"/>
    <property type="molecule type" value="Genomic_DNA"/>
</dbReference>
<gene>
    <name evidence="3" type="ORF">G6F64_006335</name>
</gene>